<reference evidence="1" key="1">
    <citation type="submission" date="2020-10" db="EMBL/GenBank/DDBJ databases">
        <title>Sequencing the genomes of 1000 actinobacteria strains.</title>
        <authorList>
            <person name="Klenk H.-P."/>
        </authorList>
    </citation>
    <scope>NUCLEOTIDE SEQUENCE</scope>
    <source>
        <strain evidence="1">DSM 45354</strain>
    </source>
</reference>
<dbReference type="Proteomes" id="UP000638648">
    <property type="component" value="Unassembled WGS sequence"/>
</dbReference>
<protein>
    <submittedName>
        <fullName evidence="1">Uncharacterized protein</fullName>
    </submittedName>
</protein>
<proteinExistence type="predicted"/>
<dbReference type="AlphaFoldDB" id="A0A927MTN5"/>
<dbReference type="RefSeq" id="WP_192750569.1">
    <property type="nucleotide sequence ID" value="NZ_BAABJL010000061.1"/>
</dbReference>
<dbReference type="EMBL" id="JADBEM010000001">
    <property type="protein sequence ID" value="MBE1606444.1"/>
    <property type="molecule type" value="Genomic_DNA"/>
</dbReference>
<sequence>MAPESENEHAEARMESGVRGRALIVEGWFASHADHGTPGPHIHLRTSPVGEMVIRTDQIPALIEALSLVAERIERLWEADGAEYTEEVLSHEPDPYDPDVIRQRTIRELDFIDRVAAHGPELIQRLTDADCTDEALDAAILLLDVNEVDAFRLARFDLLTLTRASSEARAKKLAELREPNASSP</sequence>
<evidence type="ECO:0000313" key="1">
    <source>
        <dbReference type="EMBL" id="MBE1606444.1"/>
    </source>
</evidence>
<accession>A0A927MTN5</accession>
<keyword evidence="2" id="KW-1185">Reference proteome</keyword>
<organism evidence="1 2">
    <name type="scientific">Actinopolymorpha pittospori</name>
    <dbReference type="NCBI Taxonomy" id="648752"/>
    <lineage>
        <taxon>Bacteria</taxon>
        <taxon>Bacillati</taxon>
        <taxon>Actinomycetota</taxon>
        <taxon>Actinomycetes</taxon>
        <taxon>Propionibacteriales</taxon>
        <taxon>Actinopolymorphaceae</taxon>
        <taxon>Actinopolymorpha</taxon>
    </lineage>
</organism>
<gene>
    <name evidence="1" type="ORF">HEB94_003292</name>
</gene>
<name>A0A927MTN5_9ACTN</name>
<comment type="caution">
    <text evidence="1">The sequence shown here is derived from an EMBL/GenBank/DDBJ whole genome shotgun (WGS) entry which is preliminary data.</text>
</comment>
<evidence type="ECO:0000313" key="2">
    <source>
        <dbReference type="Proteomes" id="UP000638648"/>
    </source>
</evidence>